<name>A0A087C099_9BIFI</name>
<evidence type="ECO:0000313" key="5">
    <source>
        <dbReference type="Proteomes" id="UP000029082"/>
    </source>
</evidence>
<sequence length="333" mass="36001">MSTWTTKIAAAGLAVMMMAGLAACEGQVPVAQPETSSTQTPDLTKAQEKRIRQNILTVVDKANDDKNTDGLDQRMSGPALEIRTSEINIAKVTGKLDAKTAIPTDMTQTVVPTDSGWPRLVYTITTTTEDQQSKRLLVLRQDSARSNYKLWGVARLFQGAKLPKFAIPDLGAEMGNENDKGLVATPKEAVRRYADVLQNGASSQYASGFSDDFFRDSLGDLTKTVEEGMKRNNGTQQQVFTPANDAISVMRSSDGGDLVVARIDSQWTRAAGEGRESQPASDAEKALFGNGKPTSTMRVTYVNVVALYIPPAKDKQPITAVGAEWQPVKVEAV</sequence>
<feature type="region of interest" description="Disordered" evidence="1">
    <location>
        <begin position="269"/>
        <end position="289"/>
    </location>
</feature>
<dbReference type="Proteomes" id="UP000029082">
    <property type="component" value="Unassembled WGS sequence"/>
</dbReference>
<feature type="chain" id="PRO_5039395772" description="DUF8094 domain-containing protein" evidence="2">
    <location>
        <begin position="23"/>
        <end position="333"/>
    </location>
</feature>
<gene>
    <name evidence="4" type="ORF">BMON_0835</name>
</gene>
<comment type="caution">
    <text evidence="4">The sequence shown here is derived from an EMBL/GenBank/DDBJ whole genome shotgun (WGS) entry which is preliminary data.</text>
</comment>
<keyword evidence="2" id="KW-0732">Signal</keyword>
<evidence type="ECO:0000313" key="4">
    <source>
        <dbReference type="EMBL" id="KFI76699.1"/>
    </source>
</evidence>
<organism evidence="4 5">
    <name type="scientific">Bifidobacterium mongoliense DSM 21395</name>
    <dbReference type="NCBI Taxonomy" id="1437603"/>
    <lineage>
        <taxon>Bacteria</taxon>
        <taxon>Bacillati</taxon>
        <taxon>Actinomycetota</taxon>
        <taxon>Actinomycetes</taxon>
        <taxon>Bifidobacteriales</taxon>
        <taxon>Bifidobacteriaceae</taxon>
        <taxon>Bifidobacterium</taxon>
    </lineage>
</organism>
<feature type="domain" description="DUF8094" evidence="3">
    <location>
        <begin position="40"/>
        <end position="319"/>
    </location>
</feature>
<evidence type="ECO:0000256" key="1">
    <source>
        <dbReference type="SAM" id="MobiDB-lite"/>
    </source>
</evidence>
<dbReference type="eggNOG" id="ENOG502ZCCY">
    <property type="taxonomic scope" value="Bacteria"/>
</dbReference>
<evidence type="ECO:0000259" key="3">
    <source>
        <dbReference type="Pfam" id="PF26366"/>
    </source>
</evidence>
<dbReference type="EMBL" id="JGZE01000012">
    <property type="protein sequence ID" value="KFI76699.1"/>
    <property type="molecule type" value="Genomic_DNA"/>
</dbReference>
<evidence type="ECO:0000256" key="2">
    <source>
        <dbReference type="SAM" id="SignalP"/>
    </source>
</evidence>
<dbReference type="RefSeq" id="WP_033511775.1">
    <property type="nucleotide sequence ID" value="NZ_JDUO01000002.1"/>
</dbReference>
<proteinExistence type="predicted"/>
<protein>
    <recommendedName>
        <fullName evidence="3">DUF8094 domain-containing protein</fullName>
    </recommendedName>
</protein>
<dbReference type="GeneID" id="93093835"/>
<dbReference type="InterPro" id="IPR058407">
    <property type="entry name" value="DUF8094"/>
</dbReference>
<dbReference type="OrthoDB" id="3266092at2"/>
<dbReference type="PROSITE" id="PS51257">
    <property type="entry name" value="PROKAR_LIPOPROTEIN"/>
    <property type="match status" value="1"/>
</dbReference>
<dbReference type="STRING" id="1437603.GCA_000771525_00583"/>
<accession>A0A087C099</accession>
<reference evidence="4 5" key="1">
    <citation type="submission" date="2014-03" db="EMBL/GenBank/DDBJ databases">
        <title>Genomics of Bifidobacteria.</title>
        <authorList>
            <person name="Ventura M."/>
            <person name="Milani C."/>
            <person name="Lugli G.A."/>
        </authorList>
    </citation>
    <scope>NUCLEOTIDE SEQUENCE [LARGE SCALE GENOMIC DNA]</scope>
    <source>
        <strain evidence="4 5">DSM 21395</strain>
    </source>
</reference>
<feature type="signal peptide" evidence="2">
    <location>
        <begin position="1"/>
        <end position="22"/>
    </location>
</feature>
<dbReference type="AlphaFoldDB" id="A0A087C099"/>
<dbReference type="Pfam" id="PF26366">
    <property type="entry name" value="DUF8094"/>
    <property type="match status" value="1"/>
</dbReference>
<keyword evidence="5" id="KW-1185">Reference proteome</keyword>